<dbReference type="AlphaFoldDB" id="A0A3B3ZSC7"/>
<sequence>MKSPLPHLDLKSGQQCDINTLLSLVEDIIKQHNRPSEDFYNDTVKKDMWEDSDKSSNSAQKNTTSYNRYLYRQLCHVEKELGLLGPSRFPSSNNYNRALQQVHGMKSLLDQTLAPAEAEPQAAHDHRHTAARLD</sequence>
<organism evidence="1 2">
    <name type="scientific">Periophthalmus magnuspinnatus</name>
    <dbReference type="NCBI Taxonomy" id="409849"/>
    <lineage>
        <taxon>Eukaryota</taxon>
        <taxon>Metazoa</taxon>
        <taxon>Chordata</taxon>
        <taxon>Craniata</taxon>
        <taxon>Vertebrata</taxon>
        <taxon>Euteleostomi</taxon>
        <taxon>Actinopterygii</taxon>
        <taxon>Neopterygii</taxon>
        <taxon>Teleostei</taxon>
        <taxon>Neoteleostei</taxon>
        <taxon>Acanthomorphata</taxon>
        <taxon>Gobiaria</taxon>
        <taxon>Gobiiformes</taxon>
        <taxon>Gobioidei</taxon>
        <taxon>Gobiidae</taxon>
        <taxon>Oxudercinae</taxon>
        <taxon>Periophthalmus</taxon>
    </lineage>
</organism>
<evidence type="ECO:0000313" key="2">
    <source>
        <dbReference type="Proteomes" id="UP000261520"/>
    </source>
</evidence>
<reference evidence="1" key="1">
    <citation type="submission" date="2025-08" db="UniProtKB">
        <authorList>
            <consortium name="Ensembl"/>
        </authorList>
    </citation>
    <scope>IDENTIFICATION</scope>
</reference>
<dbReference type="Ensembl" id="ENSPMGT00000007870.1">
    <property type="protein sequence ID" value="ENSPMGP00000007394.1"/>
    <property type="gene ID" value="ENSPMGG00000006128.1"/>
</dbReference>
<evidence type="ECO:0000313" key="1">
    <source>
        <dbReference type="Ensembl" id="ENSPMGP00000007394.1"/>
    </source>
</evidence>
<reference evidence="1" key="2">
    <citation type="submission" date="2025-09" db="UniProtKB">
        <authorList>
            <consortium name="Ensembl"/>
        </authorList>
    </citation>
    <scope>IDENTIFICATION</scope>
</reference>
<dbReference type="Proteomes" id="UP000261520">
    <property type="component" value="Unplaced"/>
</dbReference>
<proteinExistence type="predicted"/>
<protein>
    <submittedName>
        <fullName evidence="1">Uncharacterized protein</fullName>
    </submittedName>
</protein>
<keyword evidence="2" id="KW-1185">Reference proteome</keyword>
<accession>A0A3B3ZSC7</accession>
<name>A0A3B3ZSC7_9GOBI</name>